<evidence type="ECO:0000313" key="3">
    <source>
        <dbReference type="Proteomes" id="UP001595973"/>
    </source>
</evidence>
<reference evidence="3" key="1">
    <citation type="journal article" date="2019" name="Int. J. Syst. Evol. Microbiol.">
        <title>The Global Catalogue of Microorganisms (GCM) 10K type strain sequencing project: providing services to taxonomists for standard genome sequencing and annotation.</title>
        <authorList>
            <consortium name="The Broad Institute Genomics Platform"/>
            <consortium name="The Broad Institute Genome Sequencing Center for Infectious Disease"/>
            <person name="Wu L."/>
            <person name="Ma J."/>
        </authorList>
    </citation>
    <scope>NUCLEOTIDE SEQUENCE [LARGE SCALE GENOMIC DNA]</scope>
    <source>
        <strain evidence="3">CGMCC 4.7283</strain>
    </source>
</reference>
<gene>
    <name evidence="2" type="ORF">ACFO5X_17595</name>
</gene>
<evidence type="ECO:0000256" key="1">
    <source>
        <dbReference type="SAM" id="Coils"/>
    </source>
</evidence>
<dbReference type="RefSeq" id="WP_380719328.1">
    <property type="nucleotide sequence ID" value="NZ_JBHSGI010000024.1"/>
</dbReference>
<keyword evidence="1" id="KW-0175">Coiled coil</keyword>
<keyword evidence="3" id="KW-1185">Reference proteome</keyword>
<dbReference type="EMBL" id="JBHSGI010000024">
    <property type="protein sequence ID" value="MFC4670383.1"/>
    <property type="molecule type" value="Genomic_DNA"/>
</dbReference>
<name>A0ABV9KK33_9RHOB</name>
<feature type="coiled-coil region" evidence="1">
    <location>
        <begin position="4"/>
        <end position="61"/>
    </location>
</feature>
<organism evidence="2 3">
    <name type="scientific">Seohaeicola nanhaiensis</name>
    <dbReference type="NCBI Taxonomy" id="1387282"/>
    <lineage>
        <taxon>Bacteria</taxon>
        <taxon>Pseudomonadati</taxon>
        <taxon>Pseudomonadota</taxon>
        <taxon>Alphaproteobacteria</taxon>
        <taxon>Rhodobacterales</taxon>
        <taxon>Roseobacteraceae</taxon>
        <taxon>Seohaeicola</taxon>
    </lineage>
</organism>
<dbReference type="Proteomes" id="UP001595973">
    <property type="component" value="Unassembled WGS sequence"/>
</dbReference>
<feature type="coiled-coil region" evidence="1">
    <location>
        <begin position="86"/>
        <end position="123"/>
    </location>
</feature>
<evidence type="ECO:0000313" key="2">
    <source>
        <dbReference type="EMBL" id="MFC4670383.1"/>
    </source>
</evidence>
<sequence length="176" mass="18952">MKDIEDLQQRLAAAMDRIAAGVERLDKAQDSASVESLSEALEEEKLANAQLKERLRALNIKHFDEIGALKEQLADTSAQEAMKKRLEAQDAAMARLDMDIQRLRAANDQLRSSNAALRAANEAGVGEPHLINKAMLAELEALRASRATDAAEAAAVLAKLEPLLAAAQATGNKEDA</sequence>
<comment type="caution">
    <text evidence="2">The sequence shown here is derived from an EMBL/GenBank/DDBJ whole genome shotgun (WGS) entry which is preliminary data.</text>
</comment>
<protein>
    <submittedName>
        <fullName evidence="2">Uncharacterized protein</fullName>
    </submittedName>
</protein>
<accession>A0ABV9KK33</accession>
<proteinExistence type="predicted"/>